<dbReference type="Proteomes" id="UP000351155">
    <property type="component" value="Unassembled WGS sequence"/>
</dbReference>
<gene>
    <name evidence="1" type="ORF">NCTC12126_03758</name>
</gene>
<accession>A0A484YXQ7</accession>
<dbReference type="EMBL" id="CAADIW010000037">
    <property type="protein sequence ID" value="VFS38509.1"/>
    <property type="molecule type" value="Genomic_DNA"/>
</dbReference>
<dbReference type="AlphaFoldDB" id="A0A484YXQ7"/>
<evidence type="ECO:0000313" key="1">
    <source>
        <dbReference type="EMBL" id="VFS38509.1"/>
    </source>
</evidence>
<name>A0A484YXQ7_9ENTR</name>
<protein>
    <submittedName>
        <fullName evidence="1">Uncharacterized protein</fullName>
    </submittedName>
</protein>
<evidence type="ECO:0000313" key="2">
    <source>
        <dbReference type="Proteomes" id="UP000351155"/>
    </source>
</evidence>
<sequence length="32" mass="3547">MPKNSLEFFGIQDSNLDLSIARACTFTPLPYG</sequence>
<proteinExistence type="predicted"/>
<organism evidence="1 2">
    <name type="scientific">Enterobacter cancerogenus</name>
    <dbReference type="NCBI Taxonomy" id="69218"/>
    <lineage>
        <taxon>Bacteria</taxon>
        <taxon>Pseudomonadati</taxon>
        <taxon>Pseudomonadota</taxon>
        <taxon>Gammaproteobacteria</taxon>
        <taxon>Enterobacterales</taxon>
        <taxon>Enterobacteriaceae</taxon>
        <taxon>Enterobacter</taxon>
        <taxon>Enterobacter cloacae complex</taxon>
    </lineage>
</organism>
<reference evidence="1 2" key="1">
    <citation type="submission" date="2019-03" db="EMBL/GenBank/DDBJ databases">
        <authorList>
            <consortium name="Pathogen Informatics"/>
        </authorList>
    </citation>
    <scope>NUCLEOTIDE SEQUENCE [LARGE SCALE GENOMIC DNA]</scope>
    <source>
        <strain evidence="1 2">NCTC12126</strain>
    </source>
</reference>